<dbReference type="AlphaFoldDB" id="A0A3N2C2V2"/>
<protein>
    <submittedName>
        <fullName evidence="2">Uncharacterized protein</fullName>
    </submittedName>
</protein>
<name>A0A3N2C2V2_9MICO</name>
<keyword evidence="1" id="KW-0472">Membrane</keyword>
<feature type="transmembrane region" description="Helical" evidence="1">
    <location>
        <begin position="49"/>
        <end position="75"/>
    </location>
</feature>
<keyword evidence="1" id="KW-0812">Transmembrane</keyword>
<comment type="caution">
    <text evidence="2">The sequence shown here is derived from an EMBL/GenBank/DDBJ whole genome shotgun (WGS) entry which is preliminary data.</text>
</comment>
<dbReference type="Proteomes" id="UP000266915">
    <property type="component" value="Unassembled WGS sequence"/>
</dbReference>
<keyword evidence="3" id="KW-1185">Reference proteome</keyword>
<evidence type="ECO:0000313" key="2">
    <source>
        <dbReference type="EMBL" id="ROR81760.1"/>
    </source>
</evidence>
<sequence length="79" mass="8530">MTTHLDTSPNLFTLSAPRVAQTERLQVARPTDRPRGRFGAFVGVLLGNIVLWSTLFITIGIVLALQLGIVGVIAASMLR</sequence>
<keyword evidence="1" id="KW-1133">Transmembrane helix</keyword>
<organism evidence="2 3">
    <name type="scientific">Plantibacter flavus</name>
    <dbReference type="NCBI Taxonomy" id="150123"/>
    <lineage>
        <taxon>Bacteria</taxon>
        <taxon>Bacillati</taxon>
        <taxon>Actinomycetota</taxon>
        <taxon>Actinomycetes</taxon>
        <taxon>Micrococcales</taxon>
        <taxon>Microbacteriaceae</taxon>
        <taxon>Plantibacter</taxon>
    </lineage>
</organism>
<evidence type="ECO:0000313" key="3">
    <source>
        <dbReference type="Proteomes" id="UP000266915"/>
    </source>
</evidence>
<dbReference type="EMBL" id="RKHL01000001">
    <property type="protein sequence ID" value="ROR81760.1"/>
    <property type="molecule type" value="Genomic_DNA"/>
</dbReference>
<accession>A0A3N2C2V2</accession>
<evidence type="ECO:0000256" key="1">
    <source>
        <dbReference type="SAM" id="Phobius"/>
    </source>
</evidence>
<gene>
    <name evidence="2" type="ORF">EDD42_1831</name>
</gene>
<proteinExistence type="predicted"/>
<dbReference type="RefSeq" id="WP_085510824.1">
    <property type="nucleotide sequence ID" value="NZ_FXAP01000001.1"/>
</dbReference>
<reference evidence="2 3" key="1">
    <citation type="submission" date="2018-11" db="EMBL/GenBank/DDBJ databases">
        <title>Sequencing the genomes of 1000 actinobacteria strains.</title>
        <authorList>
            <person name="Klenk H.-P."/>
        </authorList>
    </citation>
    <scope>NUCLEOTIDE SEQUENCE [LARGE SCALE GENOMIC DNA]</scope>
    <source>
        <strain evidence="2 3">DSM 14012</strain>
    </source>
</reference>